<comment type="caution">
    <text evidence="1">The sequence shown here is derived from an EMBL/GenBank/DDBJ whole genome shotgun (WGS) entry which is preliminary data.</text>
</comment>
<evidence type="ECO:0000313" key="1">
    <source>
        <dbReference type="EMBL" id="EIY40428.1"/>
    </source>
</evidence>
<gene>
    <name evidence="1" type="ORF">HMPREF1065_01184</name>
</gene>
<dbReference type="Proteomes" id="UP000004019">
    <property type="component" value="Unassembled WGS sequence"/>
</dbReference>
<dbReference type="AlphaFoldDB" id="I9RDX3"/>
<name>I9RDX3_9BACT</name>
<protein>
    <submittedName>
        <fullName evidence="1">Uncharacterized protein</fullName>
    </submittedName>
</protein>
<dbReference type="EMBL" id="AGXI01000005">
    <property type="protein sequence ID" value="EIY40428.1"/>
    <property type="molecule type" value="Genomic_DNA"/>
</dbReference>
<accession>I9RDX3</accession>
<evidence type="ECO:0000313" key="2">
    <source>
        <dbReference type="Proteomes" id="UP000004019"/>
    </source>
</evidence>
<sequence>MKIIAAITRIIRMNLHLQVNSKIRFYFGTSLFASPYNFINQPFLYKVLHEKYLAVYE</sequence>
<organism evidence="1 2">
    <name type="scientific">Phocaeicola dorei CL03T12C01</name>
    <dbReference type="NCBI Taxonomy" id="997877"/>
    <lineage>
        <taxon>Bacteria</taxon>
        <taxon>Pseudomonadati</taxon>
        <taxon>Bacteroidota</taxon>
        <taxon>Bacteroidia</taxon>
        <taxon>Bacteroidales</taxon>
        <taxon>Bacteroidaceae</taxon>
        <taxon>Phocaeicola</taxon>
    </lineage>
</organism>
<reference evidence="1 2" key="1">
    <citation type="submission" date="2012-02" db="EMBL/GenBank/DDBJ databases">
        <title>The Genome Sequence of Bacteroides dorei CL03T12C01.</title>
        <authorList>
            <consortium name="The Broad Institute Genome Sequencing Platform"/>
            <person name="Earl A."/>
            <person name="Ward D."/>
            <person name="Feldgarden M."/>
            <person name="Gevers D."/>
            <person name="Zitomersky N.L."/>
            <person name="Coyne M.J."/>
            <person name="Comstock L.E."/>
            <person name="Young S.K."/>
            <person name="Zeng Q."/>
            <person name="Gargeya S."/>
            <person name="Fitzgerald M."/>
            <person name="Haas B."/>
            <person name="Abouelleil A."/>
            <person name="Alvarado L."/>
            <person name="Arachchi H.M."/>
            <person name="Berlin A."/>
            <person name="Chapman S.B."/>
            <person name="Gearin G."/>
            <person name="Goldberg J."/>
            <person name="Griggs A."/>
            <person name="Gujja S."/>
            <person name="Hansen M."/>
            <person name="Heiman D."/>
            <person name="Howarth C."/>
            <person name="Larimer J."/>
            <person name="Lui A."/>
            <person name="MacDonald P.J.P."/>
            <person name="McCowen C."/>
            <person name="Montmayeur A."/>
            <person name="Murphy C."/>
            <person name="Neiman D."/>
            <person name="Pearson M."/>
            <person name="Priest M."/>
            <person name="Roberts A."/>
            <person name="Saif S."/>
            <person name="Shea T."/>
            <person name="Sisk P."/>
            <person name="Stolte C."/>
            <person name="Sykes S."/>
            <person name="Wortman J."/>
            <person name="Nusbaum C."/>
            <person name="Birren B."/>
        </authorList>
    </citation>
    <scope>NUCLEOTIDE SEQUENCE [LARGE SCALE GENOMIC DNA]</scope>
    <source>
        <strain evidence="1 2">CL03T12C01</strain>
    </source>
</reference>
<dbReference type="HOGENOM" id="CLU_2986928_0_0_10"/>
<proteinExistence type="predicted"/>